<dbReference type="WBParaSite" id="TMUE_2000007967.1">
    <property type="protein sequence ID" value="TMUE_2000007967.1"/>
    <property type="gene ID" value="WBGene00294455"/>
</dbReference>
<dbReference type="SUPFAM" id="SSF55681">
    <property type="entry name" value="Class II aaRS and biotin synthetases"/>
    <property type="match status" value="1"/>
</dbReference>
<evidence type="ECO:0000259" key="2">
    <source>
        <dbReference type="Pfam" id="PF03129"/>
    </source>
</evidence>
<dbReference type="STRING" id="70415.A0A5S6QM76"/>
<dbReference type="SUPFAM" id="SSF52954">
    <property type="entry name" value="Class II aaRS ABD-related"/>
    <property type="match status" value="1"/>
</dbReference>
<organism evidence="3 4">
    <name type="scientific">Trichuris muris</name>
    <name type="common">Mouse whipworm</name>
    <dbReference type="NCBI Taxonomy" id="70415"/>
    <lineage>
        <taxon>Eukaryota</taxon>
        <taxon>Metazoa</taxon>
        <taxon>Ecdysozoa</taxon>
        <taxon>Nematoda</taxon>
        <taxon>Enoplea</taxon>
        <taxon>Dorylaimia</taxon>
        <taxon>Trichinellida</taxon>
        <taxon>Trichuridae</taxon>
        <taxon>Trichuris</taxon>
    </lineage>
</organism>
<evidence type="ECO:0000313" key="4">
    <source>
        <dbReference type="WBParaSite" id="TMUE_2000007967.1"/>
    </source>
</evidence>
<dbReference type="AlphaFoldDB" id="A0A5S6QM76"/>
<proteinExistence type="predicted"/>
<dbReference type="GO" id="GO:0006433">
    <property type="term" value="P:prolyl-tRNA aminoacylation"/>
    <property type="evidence" value="ECO:0007669"/>
    <property type="project" value="TreeGrafter"/>
</dbReference>
<dbReference type="InterPro" id="IPR050062">
    <property type="entry name" value="Pro-tRNA_synthetase"/>
</dbReference>
<sequence length="325" mass="36626">MPSSGCTFLSKVFQPSISRPWKTASAIETVSRSQRLLLDNGLIEHVAGKGLYHYMPLCVRALEKLTQIVRDEMDSLNASMLSLSTLCDRYSWEKSGRWAELGSELFKITGRSQRNGLLPMSHARRVYHRRIPADALYVQAGVGSIGGTLSHEYHLLGSSGENHILLCSRCGIQVTEEFNSHSTTCSNCKQEMKRARSHEIGHTFLLGTRYSSPLQARFQDKNGQRHPIYMGCYGIGLSRLLAALLDVNSTEDEIRWPGDVAFDDRSNRSVGHRLREAKRMGYPFVVVVNKTALQKPVPLLEVHDINNNQLFHMTHLELSYYFGSV</sequence>
<keyword evidence="3" id="KW-1185">Reference proteome</keyword>
<dbReference type="Gene3D" id="3.30.930.10">
    <property type="entry name" value="Bira Bifunctional Protein, Domain 2"/>
    <property type="match status" value="2"/>
</dbReference>
<evidence type="ECO:0000313" key="3">
    <source>
        <dbReference type="Proteomes" id="UP000046395"/>
    </source>
</evidence>
<dbReference type="PANTHER" id="PTHR42753">
    <property type="entry name" value="MITOCHONDRIAL RIBOSOME PROTEIN L39/PROLYL-TRNA LIGASE FAMILY MEMBER"/>
    <property type="match status" value="1"/>
</dbReference>
<name>A0A5S6QM76_TRIMR</name>
<dbReference type="PANTHER" id="PTHR42753:SF2">
    <property type="entry name" value="PROLINE--TRNA LIGASE"/>
    <property type="match status" value="1"/>
</dbReference>
<protein>
    <submittedName>
        <fullName evidence="4">Aminoacyl-transfer RNA synthetases class-II family profile domain-containing protein</fullName>
    </submittedName>
</protein>
<dbReference type="InterPro" id="IPR045864">
    <property type="entry name" value="aa-tRNA-synth_II/BPL/LPL"/>
</dbReference>
<dbReference type="InterPro" id="IPR002314">
    <property type="entry name" value="aa-tRNA-synt_IIb"/>
</dbReference>
<feature type="domain" description="Anticodon-binding" evidence="2">
    <location>
        <begin position="259"/>
        <end position="305"/>
    </location>
</feature>
<evidence type="ECO:0000259" key="1">
    <source>
        <dbReference type="Pfam" id="PF00587"/>
    </source>
</evidence>
<dbReference type="GO" id="GO:0005524">
    <property type="term" value="F:ATP binding"/>
    <property type="evidence" value="ECO:0007669"/>
    <property type="project" value="InterPro"/>
</dbReference>
<dbReference type="InterPro" id="IPR004154">
    <property type="entry name" value="Anticodon-bd"/>
</dbReference>
<dbReference type="Pfam" id="PF00587">
    <property type="entry name" value="tRNA-synt_2b"/>
    <property type="match status" value="1"/>
</dbReference>
<dbReference type="Pfam" id="PF03129">
    <property type="entry name" value="HGTP_anticodon"/>
    <property type="match status" value="1"/>
</dbReference>
<reference evidence="4" key="1">
    <citation type="submission" date="2019-12" db="UniProtKB">
        <authorList>
            <consortium name="WormBaseParasite"/>
        </authorList>
    </citation>
    <scope>IDENTIFICATION</scope>
</reference>
<dbReference type="Proteomes" id="UP000046395">
    <property type="component" value="Unassembled WGS sequence"/>
</dbReference>
<dbReference type="GO" id="GO:0005739">
    <property type="term" value="C:mitochondrion"/>
    <property type="evidence" value="ECO:0007669"/>
    <property type="project" value="TreeGrafter"/>
</dbReference>
<feature type="domain" description="Aminoacyl-tRNA synthetase class II (G/ P/ S/T)" evidence="1">
    <location>
        <begin position="194"/>
        <end position="248"/>
    </location>
</feature>
<dbReference type="GO" id="GO:0004827">
    <property type="term" value="F:proline-tRNA ligase activity"/>
    <property type="evidence" value="ECO:0007669"/>
    <property type="project" value="TreeGrafter"/>
</dbReference>
<accession>A0A5S6QM76</accession>